<dbReference type="Proteomes" id="UP000242188">
    <property type="component" value="Unassembled WGS sequence"/>
</dbReference>
<sequence>MMAHWSPTVIHGIFLLYLMHIVSAEIDCYVCDSKNNTDPHCGDPFHPLYGKLVTNCRQGRDGRSGFFPARYCTKISGVSMTDNTVTVIRSCAIESLENMCGMFDLEGERYTGCVLTCESDACNGAEETGMRWGHGFLETAVLVTLNTLYLL</sequence>
<evidence type="ECO:0000256" key="2">
    <source>
        <dbReference type="ARBA" id="ARBA00023180"/>
    </source>
</evidence>
<evidence type="ECO:0000313" key="4">
    <source>
        <dbReference type="EMBL" id="OWF51640.1"/>
    </source>
</evidence>
<reference evidence="4 5" key="1">
    <citation type="journal article" date="2017" name="Nat. Ecol. Evol.">
        <title>Scallop genome provides insights into evolution of bilaterian karyotype and development.</title>
        <authorList>
            <person name="Wang S."/>
            <person name="Zhang J."/>
            <person name="Jiao W."/>
            <person name="Li J."/>
            <person name="Xun X."/>
            <person name="Sun Y."/>
            <person name="Guo X."/>
            <person name="Huan P."/>
            <person name="Dong B."/>
            <person name="Zhang L."/>
            <person name="Hu X."/>
            <person name="Sun X."/>
            <person name="Wang J."/>
            <person name="Zhao C."/>
            <person name="Wang Y."/>
            <person name="Wang D."/>
            <person name="Huang X."/>
            <person name="Wang R."/>
            <person name="Lv J."/>
            <person name="Li Y."/>
            <person name="Zhang Z."/>
            <person name="Liu B."/>
            <person name="Lu W."/>
            <person name="Hui Y."/>
            <person name="Liang J."/>
            <person name="Zhou Z."/>
            <person name="Hou R."/>
            <person name="Li X."/>
            <person name="Liu Y."/>
            <person name="Li H."/>
            <person name="Ning X."/>
            <person name="Lin Y."/>
            <person name="Zhao L."/>
            <person name="Xing Q."/>
            <person name="Dou J."/>
            <person name="Li Y."/>
            <person name="Mao J."/>
            <person name="Guo H."/>
            <person name="Dou H."/>
            <person name="Li T."/>
            <person name="Mu C."/>
            <person name="Jiang W."/>
            <person name="Fu Q."/>
            <person name="Fu X."/>
            <person name="Miao Y."/>
            <person name="Liu J."/>
            <person name="Yu Q."/>
            <person name="Li R."/>
            <person name="Liao H."/>
            <person name="Li X."/>
            <person name="Kong Y."/>
            <person name="Jiang Z."/>
            <person name="Chourrout D."/>
            <person name="Li R."/>
            <person name="Bao Z."/>
        </authorList>
    </citation>
    <scope>NUCLEOTIDE SEQUENCE [LARGE SCALE GENOMIC DNA]</scope>
    <source>
        <strain evidence="4 5">PY_sf001</strain>
    </source>
</reference>
<dbReference type="OrthoDB" id="75169at2759"/>
<keyword evidence="5" id="KW-1185">Reference proteome</keyword>
<organism evidence="4 5">
    <name type="scientific">Mizuhopecten yessoensis</name>
    <name type="common">Japanese scallop</name>
    <name type="synonym">Patinopecten yessoensis</name>
    <dbReference type="NCBI Taxonomy" id="6573"/>
    <lineage>
        <taxon>Eukaryota</taxon>
        <taxon>Metazoa</taxon>
        <taxon>Spiralia</taxon>
        <taxon>Lophotrochozoa</taxon>
        <taxon>Mollusca</taxon>
        <taxon>Bivalvia</taxon>
        <taxon>Autobranchia</taxon>
        <taxon>Pteriomorphia</taxon>
        <taxon>Pectinida</taxon>
        <taxon>Pectinoidea</taxon>
        <taxon>Pectinidae</taxon>
        <taxon>Mizuhopecten</taxon>
    </lineage>
</organism>
<feature type="chain" id="PRO_5013392693" description="Protein sleepless" evidence="3">
    <location>
        <begin position="25"/>
        <end position="151"/>
    </location>
</feature>
<gene>
    <name evidence="4" type="ORF">KP79_PYT11703</name>
</gene>
<name>A0A210QSC3_MIZYE</name>
<dbReference type="AlphaFoldDB" id="A0A210QSC3"/>
<accession>A0A210QSC3</accession>
<evidence type="ECO:0000256" key="1">
    <source>
        <dbReference type="ARBA" id="ARBA00022729"/>
    </source>
</evidence>
<dbReference type="EMBL" id="NEDP02002179">
    <property type="protein sequence ID" value="OWF51640.1"/>
    <property type="molecule type" value="Genomic_DNA"/>
</dbReference>
<comment type="caution">
    <text evidence="4">The sequence shown here is derived from an EMBL/GenBank/DDBJ whole genome shotgun (WGS) entry which is preliminary data.</text>
</comment>
<dbReference type="PANTHER" id="PTHR38332">
    <property type="entry name" value="PROTEIN CBG11604"/>
    <property type="match status" value="1"/>
</dbReference>
<feature type="signal peptide" evidence="3">
    <location>
        <begin position="1"/>
        <end position="24"/>
    </location>
</feature>
<keyword evidence="1 3" id="KW-0732">Signal</keyword>
<keyword evidence="2" id="KW-0325">Glycoprotein</keyword>
<dbReference type="PANTHER" id="PTHR38332:SF2">
    <property type="entry name" value="PROTEIN QUIVER"/>
    <property type="match status" value="1"/>
</dbReference>
<evidence type="ECO:0000256" key="3">
    <source>
        <dbReference type="SAM" id="SignalP"/>
    </source>
</evidence>
<protein>
    <recommendedName>
        <fullName evidence="6">Protein sleepless</fullName>
    </recommendedName>
</protein>
<dbReference type="GO" id="GO:0032222">
    <property type="term" value="P:regulation of synaptic transmission, cholinergic"/>
    <property type="evidence" value="ECO:0007669"/>
    <property type="project" value="InterPro"/>
</dbReference>
<proteinExistence type="predicted"/>
<dbReference type="InterPro" id="IPR031424">
    <property type="entry name" value="QVR-like"/>
</dbReference>
<dbReference type="Pfam" id="PF17064">
    <property type="entry name" value="QVR"/>
    <property type="match status" value="1"/>
</dbReference>
<dbReference type="GO" id="GO:0030431">
    <property type="term" value="P:sleep"/>
    <property type="evidence" value="ECO:0007669"/>
    <property type="project" value="InterPro"/>
</dbReference>
<evidence type="ECO:0008006" key="6">
    <source>
        <dbReference type="Google" id="ProtNLM"/>
    </source>
</evidence>
<evidence type="ECO:0000313" key="5">
    <source>
        <dbReference type="Proteomes" id="UP000242188"/>
    </source>
</evidence>